<gene>
    <name evidence="4" type="ORF">GRI47_03525</name>
</gene>
<dbReference type="Proteomes" id="UP000430272">
    <property type="component" value="Unassembled WGS sequence"/>
</dbReference>
<dbReference type="AlphaFoldDB" id="A0A844Y7V2"/>
<keyword evidence="5" id="KW-1185">Reference proteome</keyword>
<evidence type="ECO:0000313" key="4">
    <source>
        <dbReference type="EMBL" id="MXO53082.1"/>
    </source>
</evidence>
<dbReference type="EMBL" id="WTYD01000001">
    <property type="protein sequence ID" value="MXO53082.1"/>
    <property type="molecule type" value="Genomic_DNA"/>
</dbReference>
<sequence>MAVPASAQDLSYEPIDPSFGGNPFNSAHLLGVANAQNDYDDPDRATTNSQADIFARQLQSRLLSALSSQIVDAIFGDNPQERGTISFGGQTISFVRGLTEITLTITDNATGEVTTIVIPTFIDVD</sequence>
<accession>A0A844Y7V2</accession>
<name>A0A844Y7V2_9SPHN</name>
<keyword evidence="3" id="KW-0732">Signal</keyword>
<comment type="function">
    <text evidence="1">May be involved in the biogenesis of curli organelles.</text>
</comment>
<dbReference type="InterPro" id="IPR018893">
    <property type="entry name" value="T8SS_CsgF"/>
</dbReference>
<evidence type="ECO:0000313" key="5">
    <source>
        <dbReference type="Proteomes" id="UP000430272"/>
    </source>
</evidence>
<evidence type="ECO:0000256" key="2">
    <source>
        <dbReference type="ARBA" id="ARBA00014031"/>
    </source>
</evidence>
<comment type="caution">
    <text evidence="4">The sequence shown here is derived from an EMBL/GenBank/DDBJ whole genome shotgun (WGS) entry which is preliminary data.</text>
</comment>
<dbReference type="OrthoDB" id="1443407at2"/>
<evidence type="ECO:0000256" key="1">
    <source>
        <dbReference type="ARBA" id="ARBA00003989"/>
    </source>
</evidence>
<organism evidence="4 5">
    <name type="scientific">Qipengyuania pelagi</name>
    <dbReference type="NCBI Taxonomy" id="994320"/>
    <lineage>
        <taxon>Bacteria</taxon>
        <taxon>Pseudomonadati</taxon>
        <taxon>Pseudomonadota</taxon>
        <taxon>Alphaproteobacteria</taxon>
        <taxon>Sphingomonadales</taxon>
        <taxon>Erythrobacteraceae</taxon>
        <taxon>Qipengyuania</taxon>
    </lineage>
</organism>
<reference evidence="4 5" key="1">
    <citation type="submission" date="2019-12" db="EMBL/GenBank/DDBJ databases">
        <title>Genomic-based taxomic classification of the family Erythrobacteraceae.</title>
        <authorList>
            <person name="Xu L."/>
        </authorList>
    </citation>
    <scope>NUCLEOTIDE SEQUENCE [LARGE SCALE GENOMIC DNA]</scope>
    <source>
        <strain evidence="4 5">JCM 17468</strain>
    </source>
</reference>
<dbReference type="Pfam" id="PF10614">
    <property type="entry name" value="CsgF"/>
    <property type="match status" value="1"/>
</dbReference>
<evidence type="ECO:0000256" key="3">
    <source>
        <dbReference type="ARBA" id="ARBA00022729"/>
    </source>
</evidence>
<protein>
    <recommendedName>
        <fullName evidence="2">Curli production assembly/transport component CsgF</fullName>
    </recommendedName>
</protein>
<proteinExistence type="predicted"/>